<accession>A0A178LZX3</accession>
<dbReference type="AlphaFoldDB" id="A0A178LZX3"/>
<organism evidence="2 3">
    <name type="scientific">Chloroflexus islandicus</name>
    <dbReference type="NCBI Taxonomy" id="1707952"/>
    <lineage>
        <taxon>Bacteria</taxon>
        <taxon>Bacillati</taxon>
        <taxon>Chloroflexota</taxon>
        <taxon>Chloroflexia</taxon>
        <taxon>Chloroflexales</taxon>
        <taxon>Chloroflexineae</taxon>
        <taxon>Chloroflexaceae</taxon>
        <taxon>Chloroflexus</taxon>
    </lineage>
</organism>
<dbReference type="Gene3D" id="2.60.120.560">
    <property type="entry name" value="Exo-inulinase, domain 1"/>
    <property type="match status" value="1"/>
</dbReference>
<evidence type="ECO:0000313" key="2">
    <source>
        <dbReference type="EMBL" id="OAN40593.1"/>
    </source>
</evidence>
<name>A0A178LZX3_9CHLR</name>
<keyword evidence="1" id="KW-0472">Membrane</keyword>
<reference evidence="2 3" key="1">
    <citation type="submission" date="2016-04" db="EMBL/GenBank/DDBJ databases">
        <title>Chloroflexus islandicus sp. nov., a thermophilic filamentous anoxygenic phototrophic bacterium from geyser Strokkur (Iceland).</title>
        <authorList>
            <person name="Gaisin V.A."/>
            <person name="Kalashnikov A.M."/>
            <person name="Sukhacheva M.V."/>
            <person name="Grouzdev D.S."/>
            <person name="Ivanov T.M."/>
            <person name="Kuznetsov B."/>
            <person name="Gorlenko V.M."/>
        </authorList>
    </citation>
    <scope>NUCLEOTIDE SEQUENCE [LARGE SCALE GENOMIC DNA]</scope>
    <source>
        <strain evidence="3">isl-2</strain>
    </source>
</reference>
<comment type="caution">
    <text evidence="2">The sequence shown here is derived from an EMBL/GenBank/DDBJ whole genome shotgun (WGS) entry which is preliminary data.</text>
</comment>
<protein>
    <recommendedName>
        <fullName evidence="4">3-keto-disaccharide hydrolase domain-containing protein</fullName>
    </recommendedName>
</protein>
<evidence type="ECO:0000313" key="3">
    <source>
        <dbReference type="Proteomes" id="UP000078287"/>
    </source>
</evidence>
<feature type="transmembrane region" description="Helical" evidence="1">
    <location>
        <begin position="16"/>
        <end position="38"/>
    </location>
</feature>
<keyword evidence="1" id="KW-1133">Transmembrane helix</keyword>
<dbReference type="Proteomes" id="UP000078287">
    <property type="component" value="Unassembled WGS sequence"/>
</dbReference>
<keyword evidence="3" id="KW-1185">Reference proteome</keyword>
<sequence length="313" mass="33708">MPSPPATTPSPATGKIVLFVAIGLIGLLIVGGGIWLVLLNRPTITASTTTATATPRQAVNATSLPTATPVVGVAGQPTPLGAAALARTSQAQTAQAQAPTQTAQAQALLAPTQTAQAVEAEVSGLFASSRRVFYDEFVDNRNAWFTGVFQEIELDLIEDGVFKVIWTGRGTSYELYELSSFTNFISEVDCRIARGGGDGSCSLVFSQQRNVGFYKFEFFIDYFRLFIVPAEGELVTLVEGDPRLFTTIGEVNRLRVIKQGDRIRLFINGVVVGDLRDATYPSGRIGVSTTCYREEGGVEVHFDNFGIWSLPDV</sequence>
<gene>
    <name evidence="2" type="ORF">A6A03_04225</name>
</gene>
<evidence type="ECO:0008006" key="4">
    <source>
        <dbReference type="Google" id="ProtNLM"/>
    </source>
</evidence>
<dbReference type="STRING" id="1707952.A6A03_04225"/>
<keyword evidence="1" id="KW-0812">Transmembrane</keyword>
<evidence type="ECO:0000256" key="1">
    <source>
        <dbReference type="SAM" id="Phobius"/>
    </source>
</evidence>
<dbReference type="EMBL" id="LWQS01000093">
    <property type="protein sequence ID" value="OAN40593.1"/>
    <property type="molecule type" value="Genomic_DNA"/>
</dbReference>
<proteinExistence type="predicted"/>